<dbReference type="PANTHER" id="PTHR20863">
    <property type="entry name" value="ACYL CARRIER PROTEIN"/>
    <property type="match status" value="1"/>
</dbReference>
<dbReference type="InterPro" id="IPR009081">
    <property type="entry name" value="PP-bd_ACP"/>
</dbReference>
<dbReference type="PANTHER" id="PTHR20863:SF76">
    <property type="entry name" value="CARRIER DOMAIN-CONTAINING PROTEIN"/>
    <property type="match status" value="1"/>
</dbReference>
<evidence type="ECO:0000313" key="5">
    <source>
        <dbReference type="Proteomes" id="UP000177723"/>
    </source>
</evidence>
<accession>A0A1F5WQ48</accession>
<dbReference type="AlphaFoldDB" id="A0A1F5WQ48"/>
<dbReference type="GO" id="GO:0000035">
    <property type="term" value="F:acyl binding"/>
    <property type="evidence" value="ECO:0007669"/>
    <property type="project" value="TreeGrafter"/>
</dbReference>
<name>A0A1F5WQ48_9BACT</name>
<evidence type="ECO:0000259" key="3">
    <source>
        <dbReference type="PROSITE" id="PS50075"/>
    </source>
</evidence>
<dbReference type="PROSITE" id="PS50075">
    <property type="entry name" value="CARRIER"/>
    <property type="match status" value="1"/>
</dbReference>
<evidence type="ECO:0000256" key="2">
    <source>
        <dbReference type="ARBA" id="ARBA00022553"/>
    </source>
</evidence>
<keyword evidence="2" id="KW-0597">Phosphoprotein</keyword>
<dbReference type="SUPFAM" id="SSF47336">
    <property type="entry name" value="ACP-like"/>
    <property type="match status" value="1"/>
</dbReference>
<evidence type="ECO:0000256" key="1">
    <source>
        <dbReference type="ARBA" id="ARBA00022450"/>
    </source>
</evidence>
<dbReference type="EMBL" id="MFHT01000011">
    <property type="protein sequence ID" value="OGF77775.1"/>
    <property type="molecule type" value="Genomic_DNA"/>
</dbReference>
<dbReference type="InterPro" id="IPR036736">
    <property type="entry name" value="ACP-like_sf"/>
</dbReference>
<dbReference type="InterPro" id="IPR003231">
    <property type="entry name" value="ACP"/>
</dbReference>
<reference evidence="4 5" key="1">
    <citation type="journal article" date="2016" name="Nat. Commun.">
        <title>Thousands of microbial genomes shed light on interconnected biogeochemical processes in an aquifer system.</title>
        <authorList>
            <person name="Anantharaman K."/>
            <person name="Brown C.T."/>
            <person name="Hug L.A."/>
            <person name="Sharon I."/>
            <person name="Castelle C.J."/>
            <person name="Probst A.J."/>
            <person name="Thomas B.C."/>
            <person name="Singh A."/>
            <person name="Wilkins M.J."/>
            <person name="Karaoz U."/>
            <person name="Brodie E.L."/>
            <person name="Williams K.H."/>
            <person name="Hubbard S.S."/>
            <person name="Banfield J.F."/>
        </authorList>
    </citation>
    <scope>NUCLEOTIDE SEQUENCE [LARGE SCALE GENOMIC DNA]</scope>
</reference>
<feature type="domain" description="Carrier" evidence="3">
    <location>
        <begin position="3"/>
        <end position="80"/>
    </location>
</feature>
<dbReference type="Pfam" id="PF00550">
    <property type="entry name" value="PP-binding"/>
    <property type="match status" value="1"/>
</dbReference>
<dbReference type="GO" id="GO:0000036">
    <property type="term" value="F:acyl carrier activity"/>
    <property type="evidence" value="ECO:0007669"/>
    <property type="project" value="TreeGrafter"/>
</dbReference>
<dbReference type="Proteomes" id="UP000177723">
    <property type="component" value="Unassembled WGS sequence"/>
</dbReference>
<protein>
    <recommendedName>
        <fullName evidence="3">Carrier domain-containing protein</fullName>
    </recommendedName>
</protein>
<evidence type="ECO:0000313" key="4">
    <source>
        <dbReference type="EMBL" id="OGF77775.1"/>
    </source>
</evidence>
<dbReference type="Gene3D" id="1.10.1200.10">
    <property type="entry name" value="ACP-like"/>
    <property type="match status" value="1"/>
</dbReference>
<sequence length="85" mass="9806">MKEEVEKRVMTIVSEFLKLEPDEIVPDSDLSKDLRADSLDIVEITFLLEEEYAVDLHDMEWTVYSVITPQIVAEAIRERLAPAVE</sequence>
<gene>
    <name evidence="4" type="ORF">A3F23_04060</name>
</gene>
<keyword evidence="1" id="KW-0596">Phosphopantetheine</keyword>
<comment type="caution">
    <text evidence="4">The sequence shown here is derived from an EMBL/GenBank/DDBJ whole genome shotgun (WGS) entry which is preliminary data.</text>
</comment>
<proteinExistence type="predicted"/>
<organism evidence="4 5">
    <name type="scientific">Candidatus Giovannonibacteria bacterium RIFCSPHIGHO2_12_FULL_43_15</name>
    <dbReference type="NCBI Taxonomy" id="1798341"/>
    <lineage>
        <taxon>Bacteria</taxon>
        <taxon>Candidatus Giovannoniibacteriota</taxon>
    </lineage>
</organism>